<protein>
    <recommendedName>
        <fullName evidence="2">CBM21 domain-containing protein</fullName>
    </recommendedName>
</protein>
<evidence type="ECO:0000259" key="2">
    <source>
        <dbReference type="PROSITE" id="PS51159"/>
    </source>
</evidence>
<gene>
    <name evidence="3" type="ORF">A4X06_0g5213</name>
</gene>
<dbReference type="InterPro" id="IPR005036">
    <property type="entry name" value="CBM21_dom"/>
</dbReference>
<feature type="compositionally biased region" description="Low complexity" evidence="1">
    <location>
        <begin position="727"/>
        <end position="738"/>
    </location>
</feature>
<dbReference type="GO" id="GO:0005979">
    <property type="term" value="P:regulation of glycogen biosynthetic process"/>
    <property type="evidence" value="ECO:0007669"/>
    <property type="project" value="TreeGrafter"/>
</dbReference>
<dbReference type="InterPro" id="IPR038175">
    <property type="entry name" value="CBM21_dom_sf"/>
</dbReference>
<evidence type="ECO:0000313" key="3">
    <source>
        <dbReference type="EMBL" id="KAE8246071.1"/>
    </source>
</evidence>
<feature type="compositionally biased region" description="Low complexity" evidence="1">
    <location>
        <begin position="817"/>
        <end position="828"/>
    </location>
</feature>
<dbReference type="GO" id="GO:2001069">
    <property type="term" value="F:glycogen binding"/>
    <property type="evidence" value="ECO:0007669"/>
    <property type="project" value="TreeGrafter"/>
</dbReference>
<evidence type="ECO:0000313" key="4">
    <source>
        <dbReference type="Proteomes" id="UP000077684"/>
    </source>
</evidence>
<feature type="compositionally biased region" description="Low complexity" evidence="1">
    <location>
        <begin position="359"/>
        <end position="376"/>
    </location>
</feature>
<feature type="compositionally biased region" description="Polar residues" evidence="1">
    <location>
        <begin position="84"/>
        <end position="93"/>
    </location>
</feature>
<feature type="compositionally biased region" description="Low complexity" evidence="1">
    <location>
        <begin position="987"/>
        <end position="1019"/>
    </location>
</feature>
<evidence type="ECO:0000256" key="1">
    <source>
        <dbReference type="SAM" id="MobiDB-lite"/>
    </source>
</evidence>
<feature type="compositionally biased region" description="Low complexity" evidence="1">
    <location>
        <begin position="632"/>
        <end position="643"/>
    </location>
</feature>
<dbReference type="Proteomes" id="UP000077684">
    <property type="component" value="Unassembled WGS sequence"/>
</dbReference>
<feature type="region of interest" description="Disordered" evidence="1">
    <location>
        <begin position="515"/>
        <end position="646"/>
    </location>
</feature>
<feature type="compositionally biased region" description="Low complexity" evidence="1">
    <location>
        <begin position="517"/>
        <end position="526"/>
    </location>
</feature>
<sequence>MLLSSNHGHHASMPYDQMHGFDASSSSSVSGHYSVSGRPRGHGHSVSTDSGRPRSASSMDTSSSSRTSSHVGSKDTALTDEQRLSTLRQQQAQRRPKMVRLTPAVKHLNSSNRSLSACMAPISVALSSAPQAGESSRPASVVGIASITGYSSSLGSSTTGIEGLPQSTGLTIMVEPKAGFSDSPEKILFPMVGSPPVSASLPLHPGSRRALAQKAGLQPAGGASLQLDLGCISGPSVVSDTSASANSASTLPELVRKKSGEPVKSSLKHFAQSAFMHRADSSPAAPASFHRAKSVPTTPTSSKAVHFDPVLEHVKVFKHRQKPLAVSRDGSPEHTETETEEEREFPFYQNWRKHVVGNSSSPSGSGSQSSAASTPTGEVEEQLVLRLPNFPSSAKLSVYRPVFLERVYLSDDLRSVKGAVQVQNLAFEKWLAVRFSLDNWATVCEVTAEHAESIKGGKSDRFTFSIKLNELLIWTRGQEETKTMLVCLRYTTAGQEFWDNNEGANYQLDFRKRPVAQPQSPGQSSRQRAETLSAGMTRAATSTVTSRKAGSPGLSPSELGSSGSRKSNGNSHKIVAEELGRSLEKLQTASKDDGQREGEEEDDNDEDHLLPKALRLVRTRRRSPPVSPGDLSSNANGRSSSPSMWQSRYDLSESLKNPKTGSRTTSAGRQAALDYFSAKPPAPAASQQQRAVFIGSSSSGLPQVSLSRSGSAGDVFSPSESGEGATPGPSSQGSSDGGALPVPMGHFTTKAGMISPGLGEVIAHMPMAMSMSMTSNGGSRTPSPSTGGNSPTSETAVTPEAGTGSGSQTDSPTLAPSSARSQSSSRSSMHTKFYSYPVHRNSQSSAGQLYRITRGSDEQRPSSPLARSLGPPTIYTPAYAATSGLESPVKKDRTGTAVLLSSSFLNDSPQNSPISPLTSPNPFSPTLSISSLESEMTTCLASPEDAAILSGSSGLGPRLTVDVRIPDSSVEDIHRSLLAMARGDVPGSESNSSHAGSGSPTLSAVSDSSSSNSSMKPGSVSSYDELIARFCWHDTSAQAGTSTAGAAVVASGLIPPAALPAAITSATSPGLVEEGTPVLPDANGHGDGLPGMHLQHVPHRMFASSMGSPTTESGSTTPTIGF</sequence>
<feature type="domain" description="CBM21" evidence="2">
    <location>
        <begin position="394"/>
        <end position="509"/>
    </location>
</feature>
<dbReference type="Pfam" id="PF03370">
    <property type="entry name" value="CBM_21"/>
    <property type="match status" value="1"/>
</dbReference>
<feature type="region of interest" description="Disordered" evidence="1">
    <location>
        <begin position="904"/>
        <end position="926"/>
    </location>
</feature>
<feature type="region of interest" description="Disordered" evidence="1">
    <location>
        <begin position="322"/>
        <end position="344"/>
    </location>
</feature>
<feature type="compositionally biased region" description="Low complexity" evidence="1">
    <location>
        <begin position="774"/>
        <end position="793"/>
    </location>
</feature>
<feature type="compositionally biased region" description="Polar residues" evidence="1">
    <location>
        <begin position="539"/>
        <end position="548"/>
    </location>
</feature>
<dbReference type="Gene3D" id="2.60.40.2440">
    <property type="entry name" value="Carbohydrate binding type-21 domain"/>
    <property type="match status" value="1"/>
</dbReference>
<name>A0A8X7MR27_9BASI</name>
<reference evidence="3" key="1">
    <citation type="submission" date="2016-04" db="EMBL/GenBank/DDBJ databases">
        <authorList>
            <person name="Nguyen H.D."/>
            <person name="Samba Siva P."/>
            <person name="Cullis J."/>
            <person name="Levesque C.A."/>
            <person name="Hambleton S."/>
        </authorList>
    </citation>
    <scope>NUCLEOTIDE SEQUENCE</scope>
    <source>
        <strain evidence="3">DAOMC 236426</strain>
    </source>
</reference>
<feature type="compositionally biased region" description="Basic and acidic residues" evidence="1">
    <location>
        <begin position="574"/>
        <end position="597"/>
    </location>
</feature>
<feature type="region of interest" description="Disordered" evidence="1">
    <location>
        <begin position="983"/>
        <end position="1019"/>
    </location>
</feature>
<accession>A0A8X7MR27</accession>
<feature type="region of interest" description="Disordered" evidence="1">
    <location>
        <begin position="853"/>
        <end position="873"/>
    </location>
</feature>
<dbReference type="AlphaFoldDB" id="A0A8X7MR27"/>
<dbReference type="PROSITE" id="PS51159">
    <property type="entry name" value="CBM21"/>
    <property type="match status" value="1"/>
</dbReference>
<dbReference type="GO" id="GO:0008157">
    <property type="term" value="F:protein phosphatase 1 binding"/>
    <property type="evidence" value="ECO:0007669"/>
    <property type="project" value="TreeGrafter"/>
</dbReference>
<dbReference type="PANTHER" id="PTHR12307:SF36">
    <property type="entry name" value="GLYCOGEN-BINDING SUBUNIT 76A"/>
    <property type="match status" value="1"/>
</dbReference>
<comment type="caution">
    <text evidence="3">The sequence shown here is derived from an EMBL/GenBank/DDBJ whole genome shotgun (WGS) entry which is preliminary data.</text>
</comment>
<dbReference type="InterPro" id="IPR050782">
    <property type="entry name" value="PP1_regulatory_subunit_3"/>
</dbReference>
<dbReference type="PANTHER" id="PTHR12307">
    <property type="entry name" value="PROTEIN PHOSPHATASE 1 REGULATORY SUBUNIT"/>
    <property type="match status" value="1"/>
</dbReference>
<dbReference type="EMBL" id="LWDE02000622">
    <property type="protein sequence ID" value="KAE8246071.1"/>
    <property type="molecule type" value="Genomic_DNA"/>
</dbReference>
<reference evidence="3" key="2">
    <citation type="journal article" date="2019" name="IMA Fungus">
        <title>Genome sequencing and comparison of five Tilletia species to identify candidate genes for the detection of regulated species infecting wheat.</title>
        <authorList>
            <person name="Nguyen H.D.T."/>
            <person name="Sultana T."/>
            <person name="Kesanakurti P."/>
            <person name="Hambleton S."/>
        </authorList>
    </citation>
    <scope>NUCLEOTIDE SEQUENCE</scope>
    <source>
        <strain evidence="3">DAOMC 236426</strain>
    </source>
</reference>
<feature type="compositionally biased region" description="Low complexity" evidence="1">
    <location>
        <begin position="55"/>
        <end position="71"/>
    </location>
</feature>
<feature type="compositionally biased region" description="Polar residues" evidence="1">
    <location>
        <begin position="806"/>
        <end position="816"/>
    </location>
</feature>
<feature type="region of interest" description="Disordered" evidence="1">
    <location>
        <begin position="771"/>
        <end position="829"/>
    </location>
</feature>
<proteinExistence type="predicted"/>
<feature type="compositionally biased region" description="Low complexity" evidence="1">
    <location>
        <begin position="550"/>
        <end position="571"/>
    </location>
</feature>
<feature type="compositionally biased region" description="Low complexity" evidence="1">
    <location>
        <begin position="24"/>
        <end position="37"/>
    </location>
</feature>
<keyword evidence="4" id="KW-1185">Reference proteome</keyword>
<dbReference type="GO" id="GO:0000164">
    <property type="term" value="C:protein phosphatase type 1 complex"/>
    <property type="evidence" value="ECO:0007669"/>
    <property type="project" value="TreeGrafter"/>
</dbReference>
<feature type="compositionally biased region" description="Low complexity" evidence="1">
    <location>
        <begin position="698"/>
        <end position="709"/>
    </location>
</feature>
<feature type="region of interest" description="Disordered" evidence="1">
    <location>
        <begin position="277"/>
        <end position="303"/>
    </location>
</feature>
<feature type="region of interest" description="Disordered" evidence="1">
    <location>
        <begin position="698"/>
        <end position="748"/>
    </location>
</feature>
<organism evidence="3 4">
    <name type="scientific">Tilletia controversa</name>
    <name type="common">dwarf bunt fungus</name>
    <dbReference type="NCBI Taxonomy" id="13291"/>
    <lineage>
        <taxon>Eukaryota</taxon>
        <taxon>Fungi</taxon>
        <taxon>Dikarya</taxon>
        <taxon>Basidiomycota</taxon>
        <taxon>Ustilaginomycotina</taxon>
        <taxon>Exobasidiomycetes</taxon>
        <taxon>Tilletiales</taxon>
        <taxon>Tilletiaceae</taxon>
        <taxon>Tilletia</taxon>
    </lineage>
</organism>
<feature type="region of interest" description="Disordered" evidence="1">
    <location>
        <begin position="1"/>
        <end position="98"/>
    </location>
</feature>
<feature type="region of interest" description="Disordered" evidence="1">
    <location>
        <begin position="356"/>
        <end position="377"/>
    </location>
</feature>